<dbReference type="GO" id="GO:0032259">
    <property type="term" value="P:methylation"/>
    <property type="evidence" value="ECO:0007669"/>
    <property type="project" value="UniProtKB-KW"/>
</dbReference>
<organism evidence="2 3">
    <name type="scientific">Kineosporia corallincola</name>
    <dbReference type="NCBI Taxonomy" id="2835133"/>
    <lineage>
        <taxon>Bacteria</taxon>
        <taxon>Bacillati</taxon>
        <taxon>Actinomycetota</taxon>
        <taxon>Actinomycetes</taxon>
        <taxon>Kineosporiales</taxon>
        <taxon>Kineosporiaceae</taxon>
        <taxon>Kineosporia</taxon>
    </lineage>
</organism>
<reference evidence="2 3" key="1">
    <citation type="submission" date="2021-05" db="EMBL/GenBank/DDBJ databases">
        <title>Kineosporia and Streptomyces sp. nov. two new marine actinobacteria isolated from Coral.</title>
        <authorList>
            <person name="Buangrab K."/>
            <person name="Sutthacheep M."/>
            <person name="Yeemin T."/>
            <person name="Harunari E."/>
            <person name="Igarashi Y."/>
            <person name="Kanchanasin P."/>
            <person name="Tanasupawat S."/>
            <person name="Phongsopitanun W."/>
        </authorList>
    </citation>
    <scope>NUCLEOTIDE SEQUENCE [LARGE SCALE GENOMIC DNA]</scope>
    <source>
        <strain evidence="2 3">J2-2</strain>
    </source>
</reference>
<proteinExistence type="predicted"/>
<gene>
    <name evidence="2" type="ORF">KIH74_07945</name>
</gene>
<dbReference type="InterPro" id="IPR041698">
    <property type="entry name" value="Methyltransf_25"/>
</dbReference>
<dbReference type="Proteomes" id="UP001197247">
    <property type="component" value="Unassembled WGS sequence"/>
</dbReference>
<comment type="caution">
    <text evidence="2">The sequence shown here is derived from an EMBL/GenBank/DDBJ whole genome shotgun (WGS) entry which is preliminary data.</text>
</comment>
<dbReference type="SUPFAM" id="SSF53335">
    <property type="entry name" value="S-adenosyl-L-methionine-dependent methyltransferases"/>
    <property type="match status" value="1"/>
</dbReference>
<evidence type="ECO:0000313" key="2">
    <source>
        <dbReference type="EMBL" id="MBT0768854.1"/>
    </source>
</evidence>
<evidence type="ECO:0000313" key="3">
    <source>
        <dbReference type="Proteomes" id="UP001197247"/>
    </source>
</evidence>
<dbReference type="Pfam" id="PF13649">
    <property type="entry name" value="Methyltransf_25"/>
    <property type="match status" value="1"/>
</dbReference>
<sequence>MPEGGTVADIACGRGSYGIELARRSDARLVGVDFSEVALEQARVTAGRRLDENQAEFTVGTLTETGLADRSVHGLLCSDSVQFADTIDILNEFRRILAPGGRLALTTWQATQAGDPEVPDRIRRLDLRRDLEAAGFRDVVVESRPAWRDAEKGLYEEAVGAPADGDEALASLRDEGRVALRNWDALQRIVAFATAPSIPVQDDEVGGALPSRG</sequence>
<dbReference type="EMBL" id="JAHBAY010000003">
    <property type="protein sequence ID" value="MBT0768854.1"/>
    <property type="molecule type" value="Genomic_DNA"/>
</dbReference>
<dbReference type="GO" id="GO:0008168">
    <property type="term" value="F:methyltransferase activity"/>
    <property type="evidence" value="ECO:0007669"/>
    <property type="project" value="UniProtKB-KW"/>
</dbReference>
<dbReference type="CDD" id="cd02440">
    <property type="entry name" value="AdoMet_MTases"/>
    <property type="match status" value="1"/>
</dbReference>
<keyword evidence="3" id="KW-1185">Reference proteome</keyword>
<feature type="domain" description="Methyltransferase" evidence="1">
    <location>
        <begin position="7"/>
        <end position="101"/>
    </location>
</feature>
<protein>
    <submittedName>
        <fullName evidence="2">Class I SAM-dependent methyltransferase</fullName>
    </submittedName>
</protein>
<dbReference type="InterPro" id="IPR029063">
    <property type="entry name" value="SAM-dependent_MTases_sf"/>
</dbReference>
<dbReference type="Gene3D" id="3.40.50.150">
    <property type="entry name" value="Vaccinia Virus protein VP39"/>
    <property type="match status" value="1"/>
</dbReference>
<dbReference type="PANTHER" id="PTHR43591:SF24">
    <property type="entry name" value="2-METHOXY-6-POLYPRENYL-1,4-BENZOQUINOL METHYLASE, MITOCHONDRIAL"/>
    <property type="match status" value="1"/>
</dbReference>
<keyword evidence="2" id="KW-0489">Methyltransferase</keyword>
<dbReference type="RefSeq" id="WP_214155158.1">
    <property type="nucleotide sequence ID" value="NZ_JAHBAY010000003.1"/>
</dbReference>
<keyword evidence="2" id="KW-0808">Transferase</keyword>
<evidence type="ECO:0000259" key="1">
    <source>
        <dbReference type="Pfam" id="PF13649"/>
    </source>
</evidence>
<name>A0ABS5TEJ6_9ACTN</name>
<accession>A0ABS5TEJ6</accession>
<dbReference type="PANTHER" id="PTHR43591">
    <property type="entry name" value="METHYLTRANSFERASE"/>
    <property type="match status" value="1"/>
</dbReference>